<proteinExistence type="evidence at transcript level"/>
<reference evidence="1" key="1">
    <citation type="submission" date="2004-11" db="EMBL/GenBank/DDBJ databases">
        <authorList>
            <consortium name="The German cDNA Consortium"/>
            <person name="Ansorge W."/>
            <person name="Krieger S."/>
            <person name="Regiert T."/>
            <person name="Rittmueller C."/>
            <person name="Schwager B."/>
            <person name="Mewes H.W."/>
            <person name="Weil B."/>
            <person name="Amid C."/>
            <person name="Osanger A."/>
            <person name="Fobo G."/>
            <person name="Han M."/>
            <person name="Wiemann S."/>
        </authorList>
    </citation>
    <scope>NUCLEOTIDE SEQUENCE</scope>
    <source>
        <tissue evidence="1">Kidney</tissue>
    </source>
</reference>
<accession>Q5RE64</accession>
<gene>
    <name evidence="1" type="primary">DKFZp469C1217</name>
    <name evidence="2" type="synonym">LOC100171780</name>
</gene>
<reference evidence="2" key="3">
    <citation type="submission" date="2025-05" db="UniProtKB">
        <authorList>
            <consortium name="Ensembl"/>
        </authorList>
    </citation>
    <scope>IDENTIFICATION</scope>
</reference>
<dbReference type="HOGENOM" id="CLU_1471526_0_0_1"/>
<evidence type="ECO:0000313" key="2">
    <source>
        <dbReference type="Ensembl" id="ENSPPYP00000032782.1"/>
    </source>
</evidence>
<evidence type="ECO:0000313" key="1">
    <source>
        <dbReference type="EMBL" id="CAH89943.1"/>
    </source>
</evidence>
<organism evidence="1">
    <name type="scientific">Pongo abelii</name>
    <name type="common">Sumatran orangutan</name>
    <name type="synonym">Pongo pygmaeus abelii</name>
    <dbReference type="NCBI Taxonomy" id="9601"/>
    <lineage>
        <taxon>Eukaryota</taxon>
        <taxon>Metazoa</taxon>
        <taxon>Chordata</taxon>
        <taxon>Craniata</taxon>
        <taxon>Vertebrata</taxon>
        <taxon>Euteleostomi</taxon>
        <taxon>Mammalia</taxon>
        <taxon>Eutheria</taxon>
        <taxon>Euarchontoglires</taxon>
        <taxon>Primates</taxon>
        <taxon>Haplorrhini</taxon>
        <taxon>Catarrhini</taxon>
        <taxon>Hominidae</taxon>
        <taxon>Pongo</taxon>
    </lineage>
</organism>
<dbReference type="AlphaFoldDB" id="Q5RE64"/>
<dbReference type="Ensembl" id="ENSPPYT00000049104.1">
    <property type="protein sequence ID" value="ENSPPYP00000032782.1"/>
    <property type="gene ID" value="ENSPPYG00000040193.1"/>
</dbReference>
<dbReference type="KEGG" id="pon:100171780"/>
<dbReference type="RefSeq" id="NP_001124910.1">
    <property type="nucleotide sequence ID" value="NM_001131438.1"/>
</dbReference>
<dbReference type="GeneID" id="100171780"/>
<evidence type="ECO:0000313" key="3">
    <source>
        <dbReference type="Proteomes" id="UP000001595"/>
    </source>
</evidence>
<dbReference type="EMBL" id="CR857673">
    <property type="protein sequence ID" value="CAH89943.1"/>
    <property type="molecule type" value="mRNA"/>
</dbReference>
<keyword evidence="3" id="KW-1185">Reference proteome</keyword>
<name>Q5RE64_PONAB</name>
<dbReference type="OMA" id="CYARASP"/>
<protein>
    <submittedName>
        <fullName evidence="1">Uncharacterized protein DKFZp469C1217</fullName>
    </submittedName>
</protein>
<dbReference type="OrthoDB" id="10662186at2759"/>
<dbReference type="Proteomes" id="UP000001595">
    <property type="component" value="Chromosome 2B"/>
</dbReference>
<reference evidence="2" key="2">
    <citation type="submission" date="2008-02" db="EMBL/GenBank/DDBJ databases">
        <title>A 6x draft sequence assembly of the Pongo pygmaeus abelii genome.</title>
        <authorList>
            <person name="Wilson R.K."/>
            <person name="Mardis E."/>
        </authorList>
    </citation>
    <scope>NUCLEOTIDE SEQUENCE [LARGE SCALE GENOMIC DNA]</scope>
</reference>
<sequence length="184" mass="20637">MTARENEGEAVAAREGGSLLRDRGMDVVATREEGQLHRDGEWRLWPLEKDEQRLWPLEKDEQRLWPLEKDEQRLWPLEKDEQRLWPPEKGAAAQRNGCCGCQRRRPVRQRWRSRGHAAQMDALPGVLSQLRPATSLPPHIQPPPHGAARIMPSLPATAPAPSCPVRAVTASAQFCVAQSRGLGA</sequence>
<dbReference type="GeneTree" id="ENSGT01150000290372"/>